<feature type="compositionally biased region" description="Low complexity" evidence="1">
    <location>
        <begin position="240"/>
        <end position="265"/>
    </location>
</feature>
<dbReference type="Proteomes" id="UP001213681">
    <property type="component" value="Unassembled WGS sequence"/>
</dbReference>
<reference evidence="2" key="2">
    <citation type="journal article" date="2023" name="IMA Fungus">
        <title>Comparative genomic study of the Penicillium genus elucidates a diverse pangenome and 15 lateral gene transfer events.</title>
        <authorList>
            <person name="Petersen C."/>
            <person name="Sorensen T."/>
            <person name="Nielsen M.R."/>
            <person name="Sondergaard T.E."/>
            <person name="Sorensen J.L."/>
            <person name="Fitzpatrick D.A."/>
            <person name="Frisvad J.C."/>
            <person name="Nielsen K.L."/>
        </authorList>
    </citation>
    <scope>NUCLEOTIDE SEQUENCE</scope>
    <source>
        <strain evidence="2">IBT 16125</strain>
    </source>
</reference>
<dbReference type="EMBL" id="JAPVEA010000007">
    <property type="protein sequence ID" value="KAJ5444198.1"/>
    <property type="molecule type" value="Genomic_DNA"/>
</dbReference>
<dbReference type="GO" id="GO:0006355">
    <property type="term" value="P:regulation of DNA-templated transcription"/>
    <property type="evidence" value="ECO:0007669"/>
    <property type="project" value="InterPro"/>
</dbReference>
<sequence>MSHAYEGTMSGVDIVGVVASIVQIAELGRCLSVKLCTFCHKFKIADKAQRYLSKDVALTCNVLCQLGDSLGQDELASLYSPDAFETAQVVLRECEQVFGDLEAAIEQHSPDPLSQSSIDEVARKFKFMMNETYLDTVAGNLDRLRSTMLLMLNVAIYAGQIRSQRETHELQEQRHQLLVLTSEKIESEKDYERLTRTLEFTSLAEKGGNVRSPTGGNQPDQPDETTDELYHDHKTPTQPPQMLQAQAMQRQMQSQPQSQEQSIPATEKVSMAQMRVYEVLRNPQQRRQMMRDIFQSEPEMQEPPVLPSQHSVNLNNSNQPFNQPPDQPNSLNHGQPDPPPPYSPLMQAQSRATEAGMPSKTDSFSGTPPVAMDKSAESGAKQVSPNPGVPEKPKAFELDFSLLDDPSFMEKFDFDQFLRDDDDDDDDTSSSKNDLNQLMSDIFSREATSLQDEENEHLSSQHTPRDSSNPSPKGKSEKRKAKTEYGITPANDNSEPLPNSESMSEEGRSKTIPRDPSTWSDELSWSTVGPPIANAGAETGALSSAATEDQSLTSKDAENECLDAWILRWTKLEQTELK</sequence>
<feature type="compositionally biased region" description="Basic and acidic residues" evidence="1">
    <location>
        <begin position="456"/>
        <end position="465"/>
    </location>
</feature>
<feature type="region of interest" description="Disordered" evidence="1">
    <location>
        <begin position="418"/>
        <end position="554"/>
    </location>
</feature>
<accession>A0AAD6C205</accession>
<gene>
    <name evidence="2" type="ORF">N7458_008070</name>
</gene>
<proteinExistence type="predicted"/>
<feature type="compositionally biased region" description="Polar residues" evidence="1">
    <location>
        <begin position="517"/>
        <end position="527"/>
    </location>
</feature>
<evidence type="ECO:0000313" key="3">
    <source>
        <dbReference type="Proteomes" id="UP001213681"/>
    </source>
</evidence>
<dbReference type="PANTHER" id="PTHR36167:SF4">
    <property type="entry name" value="FUNGAL N-TERMINAL DOMAIN-CONTAINING PROTEIN"/>
    <property type="match status" value="1"/>
</dbReference>
<feature type="compositionally biased region" description="Polar residues" evidence="1">
    <location>
        <begin position="490"/>
        <end position="502"/>
    </location>
</feature>
<dbReference type="InterPro" id="IPR039327">
    <property type="entry name" value="CON7-like"/>
</dbReference>
<name>A0AAD6C205_9EURO</name>
<evidence type="ECO:0000256" key="1">
    <source>
        <dbReference type="SAM" id="MobiDB-lite"/>
    </source>
</evidence>
<evidence type="ECO:0000313" key="2">
    <source>
        <dbReference type="EMBL" id="KAJ5444198.1"/>
    </source>
</evidence>
<feature type="compositionally biased region" description="Polar residues" evidence="1">
    <location>
        <begin position="430"/>
        <end position="439"/>
    </location>
</feature>
<organism evidence="2 3">
    <name type="scientific">Penicillium daleae</name>
    <dbReference type="NCBI Taxonomy" id="63821"/>
    <lineage>
        <taxon>Eukaryota</taxon>
        <taxon>Fungi</taxon>
        <taxon>Dikarya</taxon>
        <taxon>Ascomycota</taxon>
        <taxon>Pezizomycotina</taxon>
        <taxon>Eurotiomycetes</taxon>
        <taxon>Eurotiomycetidae</taxon>
        <taxon>Eurotiales</taxon>
        <taxon>Aspergillaceae</taxon>
        <taxon>Penicillium</taxon>
    </lineage>
</organism>
<feature type="region of interest" description="Disordered" evidence="1">
    <location>
        <begin position="299"/>
        <end position="393"/>
    </location>
</feature>
<comment type="caution">
    <text evidence="2">The sequence shown here is derived from an EMBL/GenBank/DDBJ whole genome shotgun (WGS) entry which is preliminary data.</text>
</comment>
<dbReference type="AlphaFoldDB" id="A0AAD6C205"/>
<protein>
    <recommendedName>
        <fullName evidence="4">Fungal N-terminal domain-containing protein</fullName>
    </recommendedName>
</protein>
<reference evidence="2" key="1">
    <citation type="submission" date="2022-12" db="EMBL/GenBank/DDBJ databases">
        <authorList>
            <person name="Petersen C."/>
        </authorList>
    </citation>
    <scope>NUCLEOTIDE SEQUENCE</scope>
    <source>
        <strain evidence="2">IBT 16125</strain>
    </source>
</reference>
<dbReference type="PANTHER" id="PTHR36167">
    <property type="entry name" value="C2H2 FINGER DOMAIN TRANSCRIPTION FACTOR (EUROFUNG)-RELATED"/>
    <property type="match status" value="1"/>
</dbReference>
<dbReference type="RefSeq" id="XP_056764278.1">
    <property type="nucleotide sequence ID" value="XM_056911452.1"/>
</dbReference>
<feature type="compositionally biased region" description="Polar residues" evidence="1">
    <location>
        <begin position="211"/>
        <end position="220"/>
    </location>
</feature>
<evidence type="ECO:0008006" key="4">
    <source>
        <dbReference type="Google" id="ProtNLM"/>
    </source>
</evidence>
<feature type="region of interest" description="Disordered" evidence="1">
    <location>
        <begin position="202"/>
        <end position="269"/>
    </location>
</feature>
<dbReference type="GeneID" id="81601695"/>
<feature type="compositionally biased region" description="Polar residues" evidence="1">
    <location>
        <begin position="541"/>
        <end position="554"/>
    </location>
</feature>
<feature type="compositionally biased region" description="Low complexity" evidence="1">
    <location>
        <begin position="311"/>
        <end position="321"/>
    </location>
</feature>
<keyword evidence="3" id="KW-1185">Reference proteome</keyword>